<keyword evidence="11" id="KW-1185">Reference proteome</keyword>
<dbReference type="InterPro" id="IPR004167">
    <property type="entry name" value="PSBD"/>
</dbReference>
<proteinExistence type="inferred from homology"/>
<keyword evidence="3 6" id="KW-0808">Transferase</keyword>
<keyword evidence="4 6" id="KW-0450">Lipoyl</keyword>
<keyword evidence="5 6" id="KW-0012">Acyltransferase</keyword>
<dbReference type="EMBL" id="CP038015">
    <property type="protein sequence ID" value="QBP41600.1"/>
    <property type="molecule type" value="Genomic_DNA"/>
</dbReference>
<name>A0A4P6ZY67_9BACL</name>
<evidence type="ECO:0000256" key="7">
    <source>
        <dbReference type="SAM" id="MobiDB-lite"/>
    </source>
</evidence>
<evidence type="ECO:0000256" key="1">
    <source>
        <dbReference type="ARBA" id="ARBA00001938"/>
    </source>
</evidence>
<feature type="region of interest" description="Disordered" evidence="7">
    <location>
        <begin position="187"/>
        <end position="221"/>
    </location>
</feature>
<comment type="cofactor">
    <cofactor evidence="1 6">
        <name>(R)-lipoate</name>
        <dbReference type="ChEBI" id="CHEBI:83088"/>
    </cofactor>
</comment>
<dbReference type="Pfam" id="PF02817">
    <property type="entry name" value="E3_binding"/>
    <property type="match status" value="1"/>
</dbReference>
<dbReference type="OrthoDB" id="9805770at2"/>
<accession>A0A4P6ZY67</accession>
<protein>
    <recommendedName>
        <fullName evidence="6">Dihydrolipoamide acetyltransferase component of pyruvate dehydrogenase complex</fullName>
        <ecNumber evidence="6">2.3.1.-</ecNumber>
    </recommendedName>
</protein>
<dbReference type="FunFam" id="3.30.559.10:FF:000007">
    <property type="entry name" value="Dihydrolipoamide acetyltransferase component of pyruvate dehydrogenase complex"/>
    <property type="match status" value="1"/>
</dbReference>
<feature type="compositionally biased region" description="Low complexity" evidence="7">
    <location>
        <begin position="190"/>
        <end position="200"/>
    </location>
</feature>
<feature type="compositionally biased region" description="Basic and acidic residues" evidence="7">
    <location>
        <begin position="125"/>
        <end position="146"/>
    </location>
</feature>
<dbReference type="Gene3D" id="2.40.50.100">
    <property type="match status" value="1"/>
</dbReference>
<evidence type="ECO:0000259" key="8">
    <source>
        <dbReference type="PROSITE" id="PS50968"/>
    </source>
</evidence>
<dbReference type="RefSeq" id="WP_134210194.1">
    <property type="nucleotide sequence ID" value="NZ_CP038015.1"/>
</dbReference>
<evidence type="ECO:0000256" key="5">
    <source>
        <dbReference type="ARBA" id="ARBA00023315"/>
    </source>
</evidence>
<dbReference type="Pfam" id="PF00364">
    <property type="entry name" value="Biotin_lipoyl"/>
    <property type="match status" value="1"/>
</dbReference>
<dbReference type="Proteomes" id="UP000294292">
    <property type="component" value="Chromosome"/>
</dbReference>
<gene>
    <name evidence="10" type="ORF">E2636_10795</name>
</gene>
<dbReference type="InterPro" id="IPR036625">
    <property type="entry name" value="E3-bd_dom_sf"/>
</dbReference>
<evidence type="ECO:0000256" key="2">
    <source>
        <dbReference type="ARBA" id="ARBA00007317"/>
    </source>
</evidence>
<comment type="similarity">
    <text evidence="2 6">Belongs to the 2-oxoacid dehydrogenase family.</text>
</comment>
<evidence type="ECO:0000313" key="10">
    <source>
        <dbReference type="EMBL" id="QBP41600.1"/>
    </source>
</evidence>
<evidence type="ECO:0000256" key="3">
    <source>
        <dbReference type="ARBA" id="ARBA00022679"/>
    </source>
</evidence>
<dbReference type="PROSITE" id="PS00189">
    <property type="entry name" value="LIPOYL"/>
    <property type="match status" value="1"/>
</dbReference>
<dbReference type="InterPro" id="IPR050743">
    <property type="entry name" value="2-oxoacid_DH_E2_comp"/>
</dbReference>
<dbReference type="GO" id="GO:0005737">
    <property type="term" value="C:cytoplasm"/>
    <property type="evidence" value="ECO:0007669"/>
    <property type="project" value="TreeGrafter"/>
</dbReference>
<dbReference type="InterPro" id="IPR023213">
    <property type="entry name" value="CAT-like_dom_sf"/>
</dbReference>
<dbReference type="AlphaFoldDB" id="A0A4P6ZY67"/>
<feature type="domain" description="Peripheral subunit-binding (PSBD)" evidence="9">
    <location>
        <begin position="150"/>
        <end position="187"/>
    </location>
</feature>
<feature type="domain" description="Lipoyl-binding" evidence="8">
    <location>
        <begin position="2"/>
        <end position="77"/>
    </location>
</feature>
<dbReference type="GO" id="GO:0016407">
    <property type="term" value="F:acetyltransferase activity"/>
    <property type="evidence" value="ECO:0007669"/>
    <property type="project" value="TreeGrafter"/>
</dbReference>
<dbReference type="SUPFAM" id="SSF51230">
    <property type="entry name" value="Single hybrid motif"/>
    <property type="match status" value="1"/>
</dbReference>
<dbReference type="Pfam" id="PF00198">
    <property type="entry name" value="2-oxoacid_dh"/>
    <property type="match status" value="1"/>
</dbReference>
<dbReference type="PANTHER" id="PTHR43178:SF5">
    <property type="entry name" value="LIPOAMIDE ACYLTRANSFERASE COMPONENT OF BRANCHED-CHAIN ALPHA-KETO ACID DEHYDROGENASE COMPLEX, MITOCHONDRIAL"/>
    <property type="match status" value="1"/>
</dbReference>
<feature type="compositionally biased region" description="Basic and acidic residues" evidence="7">
    <location>
        <begin position="208"/>
        <end position="221"/>
    </location>
</feature>
<dbReference type="SUPFAM" id="SSF52777">
    <property type="entry name" value="CoA-dependent acyltransferases"/>
    <property type="match status" value="1"/>
</dbReference>
<dbReference type="Gene3D" id="4.10.320.10">
    <property type="entry name" value="E3-binding domain"/>
    <property type="match status" value="1"/>
</dbReference>
<evidence type="ECO:0000256" key="6">
    <source>
        <dbReference type="RuleBase" id="RU003423"/>
    </source>
</evidence>
<evidence type="ECO:0000256" key="4">
    <source>
        <dbReference type="ARBA" id="ARBA00022823"/>
    </source>
</evidence>
<dbReference type="GO" id="GO:0031405">
    <property type="term" value="F:lipoic acid binding"/>
    <property type="evidence" value="ECO:0007669"/>
    <property type="project" value="TreeGrafter"/>
</dbReference>
<dbReference type="InterPro" id="IPR001078">
    <property type="entry name" value="2-oxoacid_DH_actylTfrase"/>
</dbReference>
<feature type="region of interest" description="Disordered" evidence="7">
    <location>
        <begin position="85"/>
        <end position="156"/>
    </location>
</feature>
<dbReference type="PANTHER" id="PTHR43178">
    <property type="entry name" value="DIHYDROLIPOAMIDE ACETYLTRANSFERASE COMPONENT OF PYRUVATE DEHYDROGENASE COMPLEX"/>
    <property type="match status" value="1"/>
</dbReference>
<dbReference type="KEGG" id="panc:E2636_10795"/>
<dbReference type="CDD" id="cd06849">
    <property type="entry name" value="lipoyl_domain"/>
    <property type="match status" value="1"/>
</dbReference>
<organism evidence="10 11">
    <name type="scientific">Paenisporosarcina antarctica</name>
    <dbReference type="NCBI Taxonomy" id="417367"/>
    <lineage>
        <taxon>Bacteria</taxon>
        <taxon>Bacillati</taxon>
        <taxon>Bacillota</taxon>
        <taxon>Bacilli</taxon>
        <taxon>Bacillales</taxon>
        <taxon>Caryophanaceae</taxon>
        <taxon>Paenisporosarcina</taxon>
    </lineage>
</organism>
<dbReference type="InterPro" id="IPR003016">
    <property type="entry name" value="2-oxoA_DH_lipoyl-BS"/>
</dbReference>
<dbReference type="SUPFAM" id="SSF47005">
    <property type="entry name" value="Peripheral subunit-binding domain of 2-oxo acid dehydrogenase complex"/>
    <property type="match status" value="1"/>
</dbReference>
<evidence type="ECO:0000313" key="11">
    <source>
        <dbReference type="Proteomes" id="UP000294292"/>
    </source>
</evidence>
<dbReference type="Gene3D" id="3.30.559.10">
    <property type="entry name" value="Chloramphenicol acetyltransferase-like domain"/>
    <property type="match status" value="1"/>
</dbReference>
<reference evidence="10 11" key="1">
    <citation type="submission" date="2019-03" db="EMBL/GenBank/DDBJ databases">
        <title>Complete genome sequence of Paenisporosarcina antarctica CGMCC 1.6503T.</title>
        <authorList>
            <person name="Rong J.-C."/>
            <person name="Chi N.-Y."/>
            <person name="Zhang Q.-F."/>
        </authorList>
    </citation>
    <scope>NUCLEOTIDE SEQUENCE [LARGE SCALE GENOMIC DNA]</scope>
    <source>
        <strain evidence="10 11">CGMCC 1.6503</strain>
    </source>
</reference>
<dbReference type="EC" id="2.3.1.-" evidence="6"/>
<evidence type="ECO:0000259" key="9">
    <source>
        <dbReference type="PROSITE" id="PS51826"/>
    </source>
</evidence>
<feature type="compositionally biased region" description="Basic and acidic residues" evidence="7">
    <location>
        <begin position="85"/>
        <end position="101"/>
    </location>
</feature>
<dbReference type="InterPro" id="IPR011053">
    <property type="entry name" value="Single_hybrid_motif"/>
</dbReference>
<dbReference type="PROSITE" id="PS50968">
    <property type="entry name" value="BIOTINYL_LIPOYL"/>
    <property type="match status" value="1"/>
</dbReference>
<dbReference type="InterPro" id="IPR000089">
    <property type="entry name" value="Biotin_lipoyl"/>
</dbReference>
<sequence>MAFEFKLPDIGEGIHEGEIVKWFVTAGDTIEEDDILCEIQNDKAVVEIPSPVTGKVEEVLIGEGTVATVGQVLIRIDAPGYEDLKFKGDHEDEPKAEEKTEAQVQATAEDGQTVEKEATSVAKEQAPEKEAADSSKAQPKAEKDPNGRIIAMPSVRKFARDNDVEVSQVNGSGKNGRVMKEDIEAFMNGDQSSDSTTQDSVVENDETATDKKDEKAAKPVEKTLEGEFPETREKMSGVRKAIAKAMVHSKHTAPHVTLMDEVDVTELVAHRKKFKDLAAEKNVKLTYLPYVVKALVSTLRDFPEFNRSLDDEAGEIVQKHYFNIGIAADTEKGLMVPVIKHADRKSVFAISDEINTLAGKARDGKLSLAEMKGASCSITNIGSAGGQWFTPVINHPEVAILGIGRIAEKPVIKNGEIVAAPVLALSMSFDHRMIDGATAQHALNNIKRLLSNPELLLMEA</sequence>
<dbReference type="PROSITE" id="PS51826">
    <property type="entry name" value="PSBD"/>
    <property type="match status" value="1"/>
</dbReference>